<reference evidence="10 11" key="1">
    <citation type="journal article" date="2021" name="BMC Biol.">
        <title>Horizontally acquired antibacterial genes associated with adaptive radiation of ladybird beetles.</title>
        <authorList>
            <person name="Li H.S."/>
            <person name="Tang X.F."/>
            <person name="Huang Y.H."/>
            <person name="Xu Z.Y."/>
            <person name="Chen M.L."/>
            <person name="Du X.Y."/>
            <person name="Qiu B.Y."/>
            <person name="Chen P.T."/>
            <person name="Zhang W."/>
            <person name="Slipinski A."/>
            <person name="Escalona H.E."/>
            <person name="Waterhouse R.M."/>
            <person name="Zwick A."/>
            <person name="Pang H."/>
        </authorList>
    </citation>
    <scope>NUCLEOTIDE SEQUENCE [LARGE SCALE GENOMIC DNA]</scope>
    <source>
        <strain evidence="10">SYSU2018</strain>
    </source>
</reference>
<dbReference type="EMBL" id="JABFTP020000001">
    <property type="protein sequence ID" value="KAL3265364.1"/>
    <property type="molecule type" value="Genomic_DNA"/>
</dbReference>
<evidence type="ECO:0000256" key="4">
    <source>
        <dbReference type="ARBA" id="ARBA00022529"/>
    </source>
</evidence>
<dbReference type="Proteomes" id="UP001516400">
    <property type="component" value="Unassembled WGS sequence"/>
</dbReference>
<accession>A0ABD2MGD0</accession>
<evidence type="ECO:0000256" key="7">
    <source>
        <dbReference type="ARBA" id="ARBA00023022"/>
    </source>
</evidence>
<dbReference type="GO" id="GO:0045087">
    <property type="term" value="P:innate immune response"/>
    <property type="evidence" value="ECO:0007669"/>
    <property type="project" value="UniProtKB-KW"/>
</dbReference>
<keyword evidence="8" id="KW-0732">Signal</keyword>
<feature type="signal peptide" evidence="8">
    <location>
        <begin position="1"/>
        <end position="26"/>
    </location>
</feature>
<keyword evidence="4" id="KW-0929">Antimicrobial</keyword>
<evidence type="ECO:0000256" key="1">
    <source>
        <dbReference type="ARBA" id="ARBA00004613"/>
    </source>
</evidence>
<dbReference type="Pfam" id="PF03769">
    <property type="entry name" value="Attacin_C"/>
    <property type="match status" value="1"/>
</dbReference>
<proteinExistence type="inferred from homology"/>
<evidence type="ECO:0000256" key="5">
    <source>
        <dbReference type="ARBA" id="ARBA00022588"/>
    </source>
</evidence>
<organism evidence="10 11">
    <name type="scientific">Cryptolaemus montrouzieri</name>
    <dbReference type="NCBI Taxonomy" id="559131"/>
    <lineage>
        <taxon>Eukaryota</taxon>
        <taxon>Metazoa</taxon>
        <taxon>Ecdysozoa</taxon>
        <taxon>Arthropoda</taxon>
        <taxon>Hexapoda</taxon>
        <taxon>Insecta</taxon>
        <taxon>Pterygota</taxon>
        <taxon>Neoptera</taxon>
        <taxon>Endopterygota</taxon>
        <taxon>Coleoptera</taxon>
        <taxon>Polyphaga</taxon>
        <taxon>Cucujiformia</taxon>
        <taxon>Coccinelloidea</taxon>
        <taxon>Coccinellidae</taxon>
        <taxon>Scymninae</taxon>
        <taxon>Scymnini</taxon>
        <taxon>Cryptolaemus</taxon>
    </lineage>
</organism>
<evidence type="ECO:0000256" key="2">
    <source>
        <dbReference type="ARBA" id="ARBA00007550"/>
    </source>
</evidence>
<dbReference type="GO" id="GO:0005576">
    <property type="term" value="C:extracellular region"/>
    <property type="evidence" value="ECO:0007669"/>
    <property type="project" value="UniProtKB-SubCell"/>
</dbReference>
<comment type="similarity">
    <text evidence="2">Belongs to the attacin/sarcotoxin-2 family.</text>
</comment>
<feature type="chain" id="PRO_5044846998" description="Attacin C-terminal domain-containing protein" evidence="8">
    <location>
        <begin position="27"/>
        <end position="179"/>
    </location>
</feature>
<keyword evidence="5" id="KW-0399">Innate immunity</keyword>
<protein>
    <recommendedName>
        <fullName evidence="9">Attacin C-terminal domain-containing protein</fullName>
    </recommendedName>
</protein>
<dbReference type="GO" id="GO:0042742">
    <property type="term" value="P:defense response to bacterium"/>
    <property type="evidence" value="ECO:0007669"/>
    <property type="project" value="UniProtKB-KW"/>
</dbReference>
<dbReference type="InterPro" id="IPR005521">
    <property type="entry name" value="Attacin_C"/>
</dbReference>
<gene>
    <name evidence="10" type="ORF">HHI36_009571</name>
</gene>
<comment type="subcellular location">
    <subcellularLocation>
        <location evidence="1">Secreted</location>
    </subcellularLocation>
</comment>
<evidence type="ECO:0000256" key="8">
    <source>
        <dbReference type="SAM" id="SignalP"/>
    </source>
</evidence>
<keyword evidence="3" id="KW-0964">Secreted</keyword>
<sequence length="179" mass="19248">MRHKTVNNRTMKTLIVMFAVCAIASAEIYDIAEDQFGGQFIMVPLPLIRHRRQTTFDISKTPKGGTHVQLGQKGTIFDDGNNKLAASGTLSKTFNPTSPLSYGGTLDYTHSSGSGLSVGATNTAGSGTDLGVQGKYNIWRDGRATLDAVGSYNRHYGGPFGTQRPNWYGGLQLSVPFGK</sequence>
<name>A0ABD2MGD0_9CUCU</name>
<keyword evidence="11" id="KW-1185">Reference proteome</keyword>
<feature type="domain" description="Attacin C-terminal" evidence="9">
    <location>
        <begin position="65"/>
        <end position="177"/>
    </location>
</feature>
<dbReference type="AlphaFoldDB" id="A0ABD2MGD0"/>
<evidence type="ECO:0000259" key="9">
    <source>
        <dbReference type="Pfam" id="PF03769"/>
    </source>
</evidence>
<evidence type="ECO:0000313" key="10">
    <source>
        <dbReference type="EMBL" id="KAL3265364.1"/>
    </source>
</evidence>
<evidence type="ECO:0000256" key="6">
    <source>
        <dbReference type="ARBA" id="ARBA00022859"/>
    </source>
</evidence>
<evidence type="ECO:0000256" key="3">
    <source>
        <dbReference type="ARBA" id="ARBA00022525"/>
    </source>
</evidence>
<keyword evidence="6" id="KW-0391">Immunity</keyword>
<evidence type="ECO:0000313" key="11">
    <source>
        <dbReference type="Proteomes" id="UP001516400"/>
    </source>
</evidence>
<comment type="caution">
    <text evidence="10">The sequence shown here is derived from an EMBL/GenBank/DDBJ whole genome shotgun (WGS) entry which is preliminary data.</text>
</comment>
<keyword evidence="7" id="KW-0044">Antibiotic</keyword>